<reference evidence="2 3" key="1">
    <citation type="journal article" date="2018" name="Front. Microbiol.">
        <title>Hydrolytic Capabilities as a Key to Environmental Success: Chitinolytic and Cellulolytic Acidobacteria From Acidic Sub-arctic Soils and Boreal Peatlands.</title>
        <authorList>
            <person name="Belova S.E."/>
            <person name="Ravin N.V."/>
            <person name="Pankratov T.A."/>
            <person name="Rakitin A.L."/>
            <person name="Ivanova A.A."/>
            <person name="Beletsky A.V."/>
            <person name="Mardanov A.V."/>
            <person name="Sinninghe Damste J.S."/>
            <person name="Dedysh S.N."/>
        </authorList>
    </citation>
    <scope>NUCLEOTIDE SEQUENCE [LARGE SCALE GENOMIC DNA]</scope>
    <source>
        <strain evidence="2 3">SBC82</strain>
    </source>
</reference>
<evidence type="ECO:0000313" key="2">
    <source>
        <dbReference type="EMBL" id="AXC10043.1"/>
    </source>
</evidence>
<dbReference type="AlphaFoldDB" id="A0A2Z5FT92"/>
<evidence type="ECO:0000256" key="1">
    <source>
        <dbReference type="SAM" id="MobiDB-lite"/>
    </source>
</evidence>
<evidence type="ECO:0000313" key="3">
    <source>
        <dbReference type="Proteomes" id="UP000253606"/>
    </source>
</evidence>
<sequence length="166" mass="18947">MKQKRIRKNGQPWPNVGRWASTLTAEQRTEHFKSGPRAQWGPEKTSPKKAGDGPWAWPLELDRYDRASPLTIVEEDMLTRYAEAYRFYRYGRTMDFGPSLNRLVQPLNDALDYTGIKTGHRKMYCSSFCARWRNGSGLSGDGLRTSGSIPLNEGAWSGSISWRSRT</sequence>
<name>A0A2Z5FT92_9BACT</name>
<dbReference type="EMBL" id="CP030840">
    <property type="protein sequence ID" value="AXC10043.1"/>
    <property type="molecule type" value="Genomic_DNA"/>
</dbReference>
<gene>
    <name evidence="2" type="ORF">ACPOL_0676</name>
</gene>
<dbReference type="KEGG" id="abas:ACPOL_0676"/>
<proteinExistence type="predicted"/>
<dbReference type="RefSeq" id="WP_150132885.1">
    <property type="nucleotide sequence ID" value="NZ_CP030840.1"/>
</dbReference>
<feature type="region of interest" description="Disordered" evidence="1">
    <location>
        <begin position="28"/>
        <end position="54"/>
    </location>
</feature>
<organism evidence="2 3">
    <name type="scientific">Acidisarcina polymorpha</name>
    <dbReference type="NCBI Taxonomy" id="2211140"/>
    <lineage>
        <taxon>Bacteria</taxon>
        <taxon>Pseudomonadati</taxon>
        <taxon>Acidobacteriota</taxon>
        <taxon>Terriglobia</taxon>
        <taxon>Terriglobales</taxon>
        <taxon>Acidobacteriaceae</taxon>
        <taxon>Acidisarcina</taxon>
    </lineage>
</organism>
<dbReference type="Proteomes" id="UP000253606">
    <property type="component" value="Chromosome"/>
</dbReference>
<keyword evidence="3" id="KW-1185">Reference proteome</keyword>
<accession>A0A2Z5FT92</accession>
<protein>
    <submittedName>
        <fullName evidence="2">Uncharacterized protein</fullName>
    </submittedName>
</protein>